<comment type="caution">
    <text evidence="1">The sequence shown here is derived from an EMBL/GenBank/DDBJ whole genome shotgun (WGS) entry which is preliminary data.</text>
</comment>
<dbReference type="Proteomes" id="UP000440224">
    <property type="component" value="Unassembled WGS sequence"/>
</dbReference>
<name>A0A6N7PS30_9BACT</name>
<proteinExistence type="predicted"/>
<dbReference type="RefSeq" id="WP_153821657.1">
    <property type="nucleotide sequence ID" value="NZ_WJIE01000006.1"/>
</dbReference>
<gene>
    <name evidence="1" type="ORF">GF068_23480</name>
</gene>
<protein>
    <submittedName>
        <fullName evidence="1">Uncharacterized protein</fullName>
    </submittedName>
</protein>
<dbReference type="AlphaFoldDB" id="A0A6N7PS30"/>
<dbReference type="EMBL" id="WJIE01000006">
    <property type="protein sequence ID" value="MRG94858.1"/>
    <property type="molecule type" value="Genomic_DNA"/>
</dbReference>
<keyword evidence="2" id="KW-1185">Reference proteome</keyword>
<reference evidence="1 2" key="1">
    <citation type="submission" date="2019-10" db="EMBL/GenBank/DDBJ databases">
        <title>A soil myxobacterium in the family Polyangiaceae.</title>
        <authorList>
            <person name="Li Y."/>
            <person name="Wang J."/>
        </authorList>
    </citation>
    <scope>NUCLEOTIDE SEQUENCE [LARGE SCALE GENOMIC DNA]</scope>
    <source>
        <strain evidence="1 2">DSM 14734</strain>
    </source>
</reference>
<evidence type="ECO:0000313" key="2">
    <source>
        <dbReference type="Proteomes" id="UP000440224"/>
    </source>
</evidence>
<sequence>MNERSVQTTRAALEDLKTRHIAFLRARLSSPAARAEWQKTVADVLDELRFAPLGRVVEPSSLVSALDAAITKQTVDTKLRPAIERLAREVHAVLVKEDATIGSFVPEHARRELAALFARPDVLPPKLVREIAESEAAREVMREVMADALKQFSERVNPFVAEWGLPSLMKKLGPFGLGGVGKAIDGLRVDFEKRLDPEIRKFLLGFSGKAVKNAAESILARGSEPPFVALRQRLAEFLLEQRFAEVMLDVDATTQGARIGVDVAAHLAAHATLAARRRAFVLAWVKENEEKPVSEVLASLGLPDKPPRELVEKLADATFPALLSTLGTPAAQAWLASIVAEFYDGLVAADEGTG</sequence>
<organism evidence="1 2">
    <name type="scientific">Polyangium spumosum</name>
    <dbReference type="NCBI Taxonomy" id="889282"/>
    <lineage>
        <taxon>Bacteria</taxon>
        <taxon>Pseudomonadati</taxon>
        <taxon>Myxococcota</taxon>
        <taxon>Polyangia</taxon>
        <taxon>Polyangiales</taxon>
        <taxon>Polyangiaceae</taxon>
        <taxon>Polyangium</taxon>
    </lineage>
</organism>
<evidence type="ECO:0000313" key="1">
    <source>
        <dbReference type="EMBL" id="MRG94858.1"/>
    </source>
</evidence>
<dbReference type="OrthoDB" id="5493980at2"/>
<accession>A0A6N7PS30</accession>